<dbReference type="PROSITE" id="PS50250">
    <property type="entry name" value="PCI"/>
    <property type="match status" value="1"/>
</dbReference>
<dbReference type="InterPro" id="IPR000717">
    <property type="entry name" value="PCI_dom"/>
</dbReference>
<dbReference type="KEGG" id="kdj:28968650"/>
<organism evidence="3 4">
    <name type="scientific">Kwoniella dejecticola CBS 10117</name>
    <dbReference type="NCBI Taxonomy" id="1296121"/>
    <lineage>
        <taxon>Eukaryota</taxon>
        <taxon>Fungi</taxon>
        <taxon>Dikarya</taxon>
        <taxon>Basidiomycota</taxon>
        <taxon>Agaricomycotina</taxon>
        <taxon>Tremellomycetes</taxon>
        <taxon>Tremellales</taxon>
        <taxon>Cryptococcaceae</taxon>
        <taxon>Kwoniella</taxon>
    </lineage>
</organism>
<dbReference type="InterPro" id="IPR005062">
    <property type="entry name" value="SAC3/GANP/THP3_conserved"/>
</dbReference>
<dbReference type="AlphaFoldDB" id="A0AAJ8MIY0"/>
<dbReference type="GO" id="GO:0005634">
    <property type="term" value="C:nucleus"/>
    <property type="evidence" value="ECO:0007669"/>
    <property type="project" value="TreeGrafter"/>
</dbReference>
<evidence type="ECO:0000259" key="2">
    <source>
        <dbReference type="PROSITE" id="PS50250"/>
    </source>
</evidence>
<evidence type="ECO:0000313" key="3">
    <source>
        <dbReference type="EMBL" id="WWC63008.1"/>
    </source>
</evidence>
<dbReference type="PANTHER" id="PTHR12436">
    <property type="entry name" value="80 KDA MCM3-ASSOCIATED PROTEIN"/>
    <property type="match status" value="1"/>
</dbReference>
<reference evidence="3" key="1">
    <citation type="submission" date="2013-07" db="EMBL/GenBank/DDBJ databases">
        <authorList>
            <consortium name="The Broad Institute Genome Sequencing Platform"/>
            <person name="Cuomo C."/>
            <person name="Litvintseva A."/>
            <person name="Chen Y."/>
            <person name="Heitman J."/>
            <person name="Sun S."/>
            <person name="Springer D."/>
            <person name="Dromer F."/>
            <person name="Young S.K."/>
            <person name="Zeng Q."/>
            <person name="Gargeya S."/>
            <person name="Fitzgerald M."/>
            <person name="Abouelleil A."/>
            <person name="Alvarado L."/>
            <person name="Berlin A.M."/>
            <person name="Chapman S.B."/>
            <person name="Dewar J."/>
            <person name="Goldberg J."/>
            <person name="Griggs A."/>
            <person name="Gujja S."/>
            <person name="Hansen M."/>
            <person name="Howarth C."/>
            <person name="Imamovic A."/>
            <person name="Larimer J."/>
            <person name="McCowan C."/>
            <person name="Murphy C."/>
            <person name="Pearson M."/>
            <person name="Priest M."/>
            <person name="Roberts A."/>
            <person name="Saif S."/>
            <person name="Shea T."/>
            <person name="Sykes S."/>
            <person name="Wortman J."/>
            <person name="Nusbaum C."/>
            <person name="Birren B."/>
        </authorList>
    </citation>
    <scope>NUCLEOTIDE SEQUENCE</scope>
    <source>
        <strain evidence="3">CBS 10117</strain>
    </source>
</reference>
<dbReference type="EMBL" id="CP144535">
    <property type="protein sequence ID" value="WWC63008.1"/>
    <property type="molecule type" value="Genomic_DNA"/>
</dbReference>
<evidence type="ECO:0000256" key="1">
    <source>
        <dbReference type="SAM" id="MobiDB-lite"/>
    </source>
</evidence>
<dbReference type="Gene3D" id="1.25.40.990">
    <property type="match status" value="1"/>
</dbReference>
<name>A0AAJ8MIY0_9TREE</name>
<feature type="compositionally biased region" description="Polar residues" evidence="1">
    <location>
        <begin position="99"/>
        <end position="111"/>
    </location>
</feature>
<proteinExistence type="predicted"/>
<dbReference type="GeneID" id="28968650"/>
<feature type="region of interest" description="Disordered" evidence="1">
    <location>
        <begin position="93"/>
        <end position="183"/>
    </location>
</feature>
<gene>
    <name evidence="3" type="ORF">I303_105606</name>
</gene>
<evidence type="ECO:0000313" key="4">
    <source>
        <dbReference type="Proteomes" id="UP000078595"/>
    </source>
</evidence>
<sequence length="520" mass="57823">MSSSAWPPELKAWVQQCLSKATASNKDAVNSELKQMLFRAHADGTINTTDWSKVELSSLKAQAQRTTHVPIPPRINITTTSFGNPVPPHTPIPVIPPAQASTSFNPSTYLSSPAAGGPSVQPTPSTSEKKKKKKKNDGSAKSAFPTPYHFTSSAEEQEALARRAARFQKPAASSSSSSAMGGGVDRWFVDEEGSVNGLGMVPGQVGKRKMRGKGGLGYSGDEVMEVDPNVIDWDKHTIRGTSTKLEKSYLRLTSEPNPADVRPLHILQQTLQLLKRKWKDNHNYAYALDQFKSMRQDLTVQRIKNDFTVEVYEIHARIALEAKDLGEYNQCQTMLRQLYELGIKGHPQEFLSYRIMYLLHTRNRSDMATLLAQLTSTEKSDPGVKHALDVHAALATSNYVRFFRLFTTAPNMSGYIMDHFVERERIAALAIMSKGFMTLTLTYITTTLAFDSEEESDAFLQDHNAAVYVPSQSTNQSNNHWKPIKPPPLHERVWDCKKAHAACAAGISKYRVVDLKGQVD</sequence>
<feature type="domain" description="PCI" evidence="2">
    <location>
        <begin position="324"/>
        <end position="488"/>
    </location>
</feature>
<protein>
    <recommendedName>
        <fullName evidence="2">PCI domain-containing protein</fullName>
    </recommendedName>
</protein>
<dbReference type="InterPro" id="IPR045107">
    <property type="entry name" value="SAC3/GANP/THP3"/>
</dbReference>
<keyword evidence="4" id="KW-1185">Reference proteome</keyword>
<dbReference type="Proteomes" id="UP000078595">
    <property type="component" value="Chromosome 6"/>
</dbReference>
<accession>A0AAJ8MIY0</accession>
<dbReference type="RefSeq" id="XP_065825274.1">
    <property type="nucleotide sequence ID" value="XM_065969202.1"/>
</dbReference>
<reference evidence="3" key="2">
    <citation type="submission" date="2024-02" db="EMBL/GenBank/DDBJ databases">
        <title>Comparative genomics of Cryptococcus and Kwoniella reveals pathogenesis evolution and contrasting modes of karyotype evolution via chromosome fusion or intercentromeric recombination.</title>
        <authorList>
            <person name="Coelho M.A."/>
            <person name="David-Palma M."/>
            <person name="Shea T."/>
            <person name="Bowers K."/>
            <person name="McGinley-Smith S."/>
            <person name="Mohammad A.W."/>
            <person name="Gnirke A."/>
            <person name="Yurkov A.M."/>
            <person name="Nowrousian M."/>
            <person name="Sun S."/>
            <person name="Cuomo C.A."/>
            <person name="Heitman J."/>
        </authorList>
    </citation>
    <scope>NUCLEOTIDE SEQUENCE</scope>
    <source>
        <strain evidence="3">CBS 10117</strain>
    </source>
</reference>
<dbReference type="Pfam" id="PF03399">
    <property type="entry name" value="SAC3_GANP"/>
    <property type="match status" value="1"/>
</dbReference>
<dbReference type="PANTHER" id="PTHR12436:SF4">
    <property type="entry name" value="LEUKOCYTE RECEPTOR CLUSTER MEMBER 8"/>
    <property type="match status" value="1"/>
</dbReference>